<reference evidence="2" key="1">
    <citation type="journal article" date="2018" name="Nat. Biotechnol.">
        <title>A standardized bacterial taxonomy based on genome phylogeny substantially revises the tree of life.</title>
        <authorList>
            <person name="Parks D.H."/>
            <person name="Chuvochina M."/>
            <person name="Waite D.W."/>
            <person name="Rinke C."/>
            <person name="Skarshewski A."/>
            <person name="Chaumeil P.A."/>
            <person name="Hugenholtz P."/>
        </authorList>
    </citation>
    <scope>NUCLEOTIDE SEQUENCE [LARGE SCALE GENOMIC DNA]</scope>
    <source>
        <strain evidence="2">UBA11284</strain>
    </source>
</reference>
<proteinExistence type="predicted"/>
<dbReference type="InterPro" id="IPR002645">
    <property type="entry name" value="STAS_dom"/>
</dbReference>
<feature type="domain" description="STAS" evidence="1">
    <location>
        <begin position="6"/>
        <end position="110"/>
    </location>
</feature>
<evidence type="ECO:0000259" key="1">
    <source>
        <dbReference type="PROSITE" id="PS50801"/>
    </source>
</evidence>
<dbReference type="AlphaFoldDB" id="A0A3D0KDY3"/>
<protein>
    <submittedName>
        <fullName evidence="2">Anti-anti-sigma factor</fullName>
    </submittedName>
</protein>
<dbReference type="InterPro" id="IPR058548">
    <property type="entry name" value="MlaB-like_STAS"/>
</dbReference>
<sequence>MTTLLSTPHVSLIAQSCALAVQGDLNVNAAADVAAAGVKWLESARLTDVVLDFSDVSKASSAAISVLFEWLRACHSLGIVVTSIALSAPLERLTSLAELDALIGSPNAEA</sequence>
<dbReference type="EMBL" id="DOTR01000032">
    <property type="protein sequence ID" value="HCA01654.1"/>
    <property type="molecule type" value="Genomic_DNA"/>
</dbReference>
<dbReference type="Gene3D" id="3.30.750.24">
    <property type="entry name" value="STAS domain"/>
    <property type="match status" value="1"/>
</dbReference>
<dbReference type="Pfam" id="PF13466">
    <property type="entry name" value="STAS_2"/>
    <property type="match status" value="1"/>
</dbReference>
<name>A0A3D0KDY3_9GAMM</name>
<dbReference type="SUPFAM" id="SSF52091">
    <property type="entry name" value="SpoIIaa-like"/>
    <property type="match status" value="1"/>
</dbReference>
<gene>
    <name evidence="2" type="ORF">DEO68_05600</name>
</gene>
<dbReference type="InterPro" id="IPR036513">
    <property type="entry name" value="STAS_dom_sf"/>
</dbReference>
<organism evidence="2">
    <name type="scientific">Halomonas campaniensis</name>
    <dbReference type="NCBI Taxonomy" id="213554"/>
    <lineage>
        <taxon>Bacteria</taxon>
        <taxon>Pseudomonadati</taxon>
        <taxon>Pseudomonadota</taxon>
        <taxon>Gammaproteobacteria</taxon>
        <taxon>Oceanospirillales</taxon>
        <taxon>Halomonadaceae</taxon>
        <taxon>Halomonas</taxon>
    </lineage>
</organism>
<evidence type="ECO:0000313" key="2">
    <source>
        <dbReference type="EMBL" id="HCA01654.1"/>
    </source>
</evidence>
<dbReference type="PROSITE" id="PS50801">
    <property type="entry name" value="STAS"/>
    <property type="match status" value="1"/>
</dbReference>
<accession>A0A3D0KDY3</accession>
<comment type="caution">
    <text evidence="2">The sequence shown here is derived from an EMBL/GenBank/DDBJ whole genome shotgun (WGS) entry which is preliminary data.</text>
</comment>